<dbReference type="InterPro" id="IPR046818">
    <property type="entry name" value="MmeI_C"/>
</dbReference>
<feature type="domain" description="MmeI-like DNA-methyltransferase" evidence="10">
    <location>
        <begin position="342"/>
        <end position="609"/>
    </location>
</feature>
<dbReference type="InterPro" id="IPR046817">
    <property type="entry name" value="MmeI_N"/>
</dbReference>
<evidence type="ECO:0000256" key="1">
    <source>
        <dbReference type="ARBA" id="ARBA00011900"/>
    </source>
</evidence>
<evidence type="ECO:0000259" key="7">
    <source>
        <dbReference type="Pfam" id="PF20465"/>
    </source>
</evidence>
<keyword evidence="5" id="KW-0175">Coiled coil</keyword>
<evidence type="ECO:0000256" key="4">
    <source>
        <dbReference type="ARBA" id="ARBA00047942"/>
    </source>
</evidence>
<feature type="domain" description="MmeI-like C-terminal" evidence="9">
    <location>
        <begin position="844"/>
        <end position="919"/>
    </location>
</feature>
<dbReference type="RefSeq" id="WP_071616891.1">
    <property type="nucleotide sequence ID" value="NZ_MINN01000022.1"/>
</dbReference>
<dbReference type="OrthoDB" id="32195at2"/>
<organism evidence="11 12">
    <name type="scientific">Rossellomorea aquimaris</name>
    <dbReference type="NCBI Taxonomy" id="189382"/>
    <lineage>
        <taxon>Bacteria</taxon>
        <taxon>Bacillati</taxon>
        <taxon>Bacillota</taxon>
        <taxon>Bacilli</taxon>
        <taxon>Bacillales</taxon>
        <taxon>Bacillaceae</taxon>
        <taxon>Rossellomorea</taxon>
    </lineage>
</organism>
<keyword evidence="3 11" id="KW-0808">Transferase</keyword>
<dbReference type="Pfam" id="PF20464">
    <property type="entry name" value="MmeI_N"/>
    <property type="match status" value="1"/>
</dbReference>
<evidence type="ECO:0000259" key="6">
    <source>
        <dbReference type="Pfam" id="PF20464"/>
    </source>
</evidence>
<accession>A0A1J6WZ98</accession>
<dbReference type="AlphaFoldDB" id="A0A1J6WZ98"/>
<feature type="domain" description="MmeI-like N-terminal" evidence="6">
    <location>
        <begin position="10"/>
        <end position="156"/>
    </location>
</feature>
<evidence type="ECO:0000256" key="5">
    <source>
        <dbReference type="SAM" id="Coils"/>
    </source>
</evidence>
<feature type="domain" description="MmeI-like helicase spacer" evidence="7">
    <location>
        <begin position="168"/>
        <end position="243"/>
    </location>
</feature>
<evidence type="ECO:0000313" key="12">
    <source>
        <dbReference type="Proteomes" id="UP000182062"/>
    </source>
</evidence>
<dbReference type="InterPro" id="IPR046816">
    <property type="entry name" value="MmeI_Mtase"/>
</dbReference>
<evidence type="ECO:0000259" key="10">
    <source>
        <dbReference type="Pfam" id="PF20473"/>
    </source>
</evidence>
<dbReference type="PANTHER" id="PTHR33841:SF1">
    <property type="entry name" value="DNA METHYLTRANSFERASE A"/>
    <property type="match status" value="1"/>
</dbReference>
<evidence type="ECO:0000256" key="3">
    <source>
        <dbReference type="ARBA" id="ARBA00022679"/>
    </source>
</evidence>
<keyword evidence="2 11" id="KW-0489">Methyltransferase</keyword>
<dbReference type="Gene3D" id="3.40.50.150">
    <property type="entry name" value="Vaccinia Virus protein VP39"/>
    <property type="match status" value="1"/>
</dbReference>
<feature type="coiled-coil region" evidence="5">
    <location>
        <begin position="312"/>
        <end position="400"/>
    </location>
</feature>
<dbReference type="Pfam" id="PF20473">
    <property type="entry name" value="MmeI_Mtase"/>
    <property type="match status" value="1"/>
</dbReference>
<dbReference type="EMBL" id="MINN01000022">
    <property type="protein sequence ID" value="OIU73167.1"/>
    <property type="molecule type" value="Genomic_DNA"/>
</dbReference>
<comment type="caution">
    <text evidence="11">The sequence shown here is derived from an EMBL/GenBank/DDBJ whole genome shotgun (WGS) entry which is preliminary data.</text>
</comment>
<evidence type="ECO:0000259" key="9">
    <source>
        <dbReference type="Pfam" id="PF20467"/>
    </source>
</evidence>
<evidence type="ECO:0000313" key="11">
    <source>
        <dbReference type="EMBL" id="OIU73167.1"/>
    </source>
</evidence>
<dbReference type="Pfam" id="PF20465">
    <property type="entry name" value="MmeI_hel"/>
    <property type="match status" value="1"/>
</dbReference>
<dbReference type="Proteomes" id="UP000182062">
    <property type="component" value="Unassembled WGS sequence"/>
</dbReference>
<protein>
    <recommendedName>
        <fullName evidence="1">site-specific DNA-methyltransferase (adenine-specific)</fullName>
        <ecNumber evidence="1">2.1.1.72</ecNumber>
    </recommendedName>
</protein>
<proteinExistence type="predicted"/>
<dbReference type="EC" id="2.1.1.72" evidence="1"/>
<dbReference type="GO" id="GO:0032259">
    <property type="term" value="P:methylation"/>
    <property type="evidence" value="ECO:0007669"/>
    <property type="project" value="UniProtKB-KW"/>
</dbReference>
<sequence length="924" mass="106941">MSKKYILSITEIEDKVKTIVKNFNEDTFIEEFLGLFDIPKTSITRARSSEGDFFIRNKVRYRKVENNPLQAIDEIEQEILSQNQRPRYIISTDFKMLYAKDTKTNDSLAIHLEDLPTSAEFFLAWNGIEKADYQKESPADIKAAERFTKLYDELVKINPNNDAKGKPFNLFLIRTLFLYFCEDTEIITKGSFTNILKTRTASNGSNLNSVIKELFLTLDVPENLRYNTPKWLKKLPYVNGKLFKEPHLDLNFSTLTRKLLIEAGEMLNWNEINPDILGSMIQTVANKEERQVSGMHYTSVPNIMKVIKPLFLDNLQAEYERLSERAYNYLEREITEKQRREQQRNIIKELNSLLERMSKIKFLDPACGSGNFLIIAYKELRRLEIQILIKIREIQDALKEKNVYQGEFLKQSKIKLNQFSGIEIDDFAHEVAKLSLYIVEHQMNVEMIESLADYQPKILPLQESGNIVHGNALRLDWKQVVPYETDDEVYIMGNPPYIGAKLQSKIQKKDLEIAISPVLNYKKLDYISGWFYKATKYIFEINAQYAFVTTNSINQGEQVSQLWNELLKYGDISFAYPSFKWGNSAANNAGVTVAIIGFSSKNKSRKILYIDDIASYGSNINPYLTFGNNIIVKNSNENFADLPQMVMGNMPRSKYLVFEREEKDRLVNKYPETAQFFKKYIGSQGFIKGEYRYTLWLEEQDYIKLKTIPEFAQIFSQVSVERSGEKSAESTKEYAKKPWLFVQRGEWDKANKSGKIKGKQTLVVPKVSSETRDYVPIGFVEDDTIISDLAMVVYDAPIWLLGILESRMHMTWLRAVGGKLKTDYRYSAGMVYNTFPIPKLSTNRKNILEEAVLEMLDVREEEGGTLAELYGGANKPMNGRLREAHEKIDGVVERAYKQEPFKSDEERLSVLLKLYQEKVSEEKI</sequence>
<dbReference type="Pfam" id="PF20466">
    <property type="entry name" value="MmeI_TRD"/>
    <property type="match status" value="1"/>
</dbReference>
<dbReference type="SUPFAM" id="SSF53335">
    <property type="entry name" value="S-adenosyl-L-methionine-dependent methyltransferases"/>
    <property type="match status" value="1"/>
</dbReference>
<evidence type="ECO:0000259" key="8">
    <source>
        <dbReference type="Pfam" id="PF20466"/>
    </source>
</evidence>
<name>A0A1J6WZ98_9BACI</name>
<keyword evidence="12" id="KW-1185">Reference proteome</keyword>
<feature type="domain" description="MmeI-like target recognition" evidence="8">
    <location>
        <begin position="627"/>
        <end position="840"/>
    </location>
</feature>
<reference evidence="11 12" key="1">
    <citation type="submission" date="2016-09" db="EMBL/GenBank/DDBJ databases">
        <title>Bacillus aquimaris SAMM genome sequence reveals colonization and biosurfactant production capacities.</title>
        <authorList>
            <person name="Waghmode S.R."/>
            <person name="Suryavanshi M.V."/>
        </authorList>
    </citation>
    <scope>NUCLEOTIDE SEQUENCE [LARGE SCALE GENOMIC DNA]</scope>
    <source>
        <strain evidence="11 12">SAMM</strain>
    </source>
</reference>
<dbReference type="InterPro" id="IPR046819">
    <property type="entry name" value="MmeI_hel"/>
</dbReference>
<dbReference type="GO" id="GO:0009007">
    <property type="term" value="F:site-specific DNA-methyltransferase (adenine-specific) activity"/>
    <property type="evidence" value="ECO:0007669"/>
    <property type="project" value="UniProtKB-EC"/>
</dbReference>
<gene>
    <name evidence="11" type="ORF">BHE18_14920</name>
</gene>
<dbReference type="InterPro" id="IPR046820">
    <property type="entry name" value="MmeI_TRD"/>
</dbReference>
<dbReference type="PANTHER" id="PTHR33841">
    <property type="entry name" value="DNA METHYLTRANSFERASE YEEA-RELATED"/>
    <property type="match status" value="1"/>
</dbReference>
<comment type="catalytic activity">
    <reaction evidence="4">
        <text>a 2'-deoxyadenosine in DNA + S-adenosyl-L-methionine = an N(6)-methyl-2'-deoxyadenosine in DNA + S-adenosyl-L-homocysteine + H(+)</text>
        <dbReference type="Rhea" id="RHEA:15197"/>
        <dbReference type="Rhea" id="RHEA-COMP:12418"/>
        <dbReference type="Rhea" id="RHEA-COMP:12419"/>
        <dbReference type="ChEBI" id="CHEBI:15378"/>
        <dbReference type="ChEBI" id="CHEBI:57856"/>
        <dbReference type="ChEBI" id="CHEBI:59789"/>
        <dbReference type="ChEBI" id="CHEBI:90615"/>
        <dbReference type="ChEBI" id="CHEBI:90616"/>
        <dbReference type="EC" id="2.1.1.72"/>
    </reaction>
</comment>
<evidence type="ECO:0000256" key="2">
    <source>
        <dbReference type="ARBA" id="ARBA00022603"/>
    </source>
</evidence>
<dbReference type="InterPro" id="IPR050953">
    <property type="entry name" value="N4_N6_ade-DNA_methylase"/>
</dbReference>
<dbReference type="InterPro" id="IPR029063">
    <property type="entry name" value="SAM-dependent_MTases_sf"/>
</dbReference>
<dbReference type="Pfam" id="PF20467">
    <property type="entry name" value="MmeI_C"/>
    <property type="match status" value="1"/>
</dbReference>